<dbReference type="SUPFAM" id="SSF109854">
    <property type="entry name" value="DinB/YfiT-like putative metalloenzymes"/>
    <property type="match status" value="1"/>
</dbReference>
<dbReference type="InterPro" id="IPR034660">
    <property type="entry name" value="DinB/YfiT-like"/>
</dbReference>
<protein>
    <submittedName>
        <fullName evidence="1">DUF1572 domain-containing protein</fullName>
    </submittedName>
</protein>
<dbReference type="Gene3D" id="1.20.120.450">
    <property type="entry name" value="dinb family like domain"/>
    <property type="match status" value="1"/>
</dbReference>
<dbReference type="EMBL" id="VDGI01000016">
    <property type="protein sequence ID" value="TQR19162.1"/>
    <property type="molecule type" value="Genomic_DNA"/>
</dbReference>
<dbReference type="OrthoDB" id="68731at2"/>
<dbReference type="AlphaFoldDB" id="A0A544TP47"/>
<gene>
    <name evidence="1" type="ORF">FG384_14245</name>
</gene>
<dbReference type="InterPro" id="IPR011466">
    <property type="entry name" value="DUF1572"/>
</dbReference>
<sequence length="200" mass="23743">MQDQSHKNIFKRKEKPILRRVFLSHFEKEYLSIIIQQFSHFKQRAELGIEQLSEDELHWKPSEESNSIAIIMKHLSGNMHSRWVDFLSTDGEKSYRNRDSEFIDDYQPKEKLMQNWEEGWNLLFSTLENLKENDLLRTVTLRGQPLSVIQAIETEVAHISYHLGQILYIGKQLKDKEWVILSIPKNVSENGIRKSIHIKR</sequence>
<keyword evidence="2" id="KW-1185">Reference proteome</keyword>
<dbReference type="Pfam" id="PF07609">
    <property type="entry name" value="DUF1572"/>
    <property type="match status" value="1"/>
</dbReference>
<accession>A0A544TP47</accession>
<evidence type="ECO:0000313" key="1">
    <source>
        <dbReference type="EMBL" id="TQR19162.1"/>
    </source>
</evidence>
<evidence type="ECO:0000313" key="2">
    <source>
        <dbReference type="Proteomes" id="UP000316626"/>
    </source>
</evidence>
<dbReference type="Proteomes" id="UP000316626">
    <property type="component" value="Unassembled WGS sequence"/>
</dbReference>
<organism evidence="1 2">
    <name type="scientific">Psychrobacillus vulpis</name>
    <dbReference type="NCBI Taxonomy" id="2325572"/>
    <lineage>
        <taxon>Bacteria</taxon>
        <taxon>Bacillati</taxon>
        <taxon>Bacillota</taxon>
        <taxon>Bacilli</taxon>
        <taxon>Bacillales</taxon>
        <taxon>Bacillaceae</taxon>
        <taxon>Psychrobacillus</taxon>
    </lineage>
</organism>
<name>A0A544TP47_9BACI</name>
<comment type="caution">
    <text evidence="1">The sequence shown here is derived from an EMBL/GenBank/DDBJ whole genome shotgun (WGS) entry which is preliminary data.</text>
</comment>
<proteinExistence type="predicted"/>
<reference evidence="1 2" key="1">
    <citation type="submission" date="2019-06" db="EMBL/GenBank/DDBJ databases">
        <title>Psychrobacillus vulpis sp. nov., a new species isolated from feces of a red fox that inhabits in The Tablas de Daimiel Natural Park, Albacete, Spain.</title>
        <authorList>
            <person name="Rodriguez M."/>
            <person name="Reina J.C."/>
            <person name="Bejar V."/>
            <person name="Llamas I."/>
        </authorList>
    </citation>
    <scope>NUCLEOTIDE SEQUENCE [LARGE SCALE GENOMIC DNA]</scope>
    <source>
        <strain evidence="1 2">Z8</strain>
    </source>
</reference>